<proteinExistence type="predicted"/>
<dbReference type="EMBL" id="JAIWYP010000002">
    <property type="protein sequence ID" value="KAH3868840.1"/>
    <property type="molecule type" value="Genomic_DNA"/>
</dbReference>
<comment type="caution">
    <text evidence="1">The sequence shown here is derived from an EMBL/GenBank/DDBJ whole genome shotgun (WGS) entry which is preliminary data.</text>
</comment>
<evidence type="ECO:0000313" key="2">
    <source>
        <dbReference type="Proteomes" id="UP000828390"/>
    </source>
</evidence>
<sequence length="74" mass="8126">MINYKKRPVPASRKSAITYFLVRTTNDLLLLESAKRANGSFQDATIDSETSNHLTSDSSIVLVVGSKIFHGSIN</sequence>
<organism evidence="1 2">
    <name type="scientific">Dreissena polymorpha</name>
    <name type="common">Zebra mussel</name>
    <name type="synonym">Mytilus polymorpha</name>
    <dbReference type="NCBI Taxonomy" id="45954"/>
    <lineage>
        <taxon>Eukaryota</taxon>
        <taxon>Metazoa</taxon>
        <taxon>Spiralia</taxon>
        <taxon>Lophotrochozoa</taxon>
        <taxon>Mollusca</taxon>
        <taxon>Bivalvia</taxon>
        <taxon>Autobranchia</taxon>
        <taxon>Heteroconchia</taxon>
        <taxon>Euheterodonta</taxon>
        <taxon>Imparidentia</taxon>
        <taxon>Neoheterodontei</taxon>
        <taxon>Myida</taxon>
        <taxon>Dreissenoidea</taxon>
        <taxon>Dreissenidae</taxon>
        <taxon>Dreissena</taxon>
    </lineage>
</organism>
<dbReference type="Proteomes" id="UP000828390">
    <property type="component" value="Unassembled WGS sequence"/>
</dbReference>
<accession>A0A9D4M2X4</accession>
<gene>
    <name evidence="1" type="ORF">DPMN_031994</name>
</gene>
<dbReference type="AlphaFoldDB" id="A0A9D4M2X4"/>
<evidence type="ECO:0000313" key="1">
    <source>
        <dbReference type="EMBL" id="KAH3868840.1"/>
    </source>
</evidence>
<reference evidence="1" key="1">
    <citation type="journal article" date="2019" name="bioRxiv">
        <title>The Genome of the Zebra Mussel, Dreissena polymorpha: A Resource for Invasive Species Research.</title>
        <authorList>
            <person name="McCartney M.A."/>
            <person name="Auch B."/>
            <person name="Kono T."/>
            <person name="Mallez S."/>
            <person name="Zhang Y."/>
            <person name="Obille A."/>
            <person name="Becker A."/>
            <person name="Abrahante J.E."/>
            <person name="Garbe J."/>
            <person name="Badalamenti J.P."/>
            <person name="Herman A."/>
            <person name="Mangelson H."/>
            <person name="Liachko I."/>
            <person name="Sullivan S."/>
            <person name="Sone E.D."/>
            <person name="Koren S."/>
            <person name="Silverstein K.A.T."/>
            <person name="Beckman K.B."/>
            <person name="Gohl D.M."/>
        </authorList>
    </citation>
    <scope>NUCLEOTIDE SEQUENCE</scope>
    <source>
        <strain evidence="1">Duluth1</strain>
        <tissue evidence="1">Whole animal</tissue>
    </source>
</reference>
<keyword evidence="2" id="KW-1185">Reference proteome</keyword>
<protein>
    <submittedName>
        <fullName evidence="1">Uncharacterized protein</fullName>
    </submittedName>
</protein>
<reference evidence="1" key="2">
    <citation type="submission" date="2020-11" db="EMBL/GenBank/DDBJ databases">
        <authorList>
            <person name="McCartney M.A."/>
            <person name="Auch B."/>
            <person name="Kono T."/>
            <person name="Mallez S."/>
            <person name="Becker A."/>
            <person name="Gohl D.M."/>
            <person name="Silverstein K.A.T."/>
            <person name="Koren S."/>
            <person name="Bechman K.B."/>
            <person name="Herman A."/>
            <person name="Abrahante J.E."/>
            <person name="Garbe J."/>
        </authorList>
    </citation>
    <scope>NUCLEOTIDE SEQUENCE</scope>
    <source>
        <strain evidence="1">Duluth1</strain>
        <tissue evidence="1">Whole animal</tissue>
    </source>
</reference>
<name>A0A9D4M2X4_DREPO</name>